<evidence type="ECO:0000256" key="1">
    <source>
        <dbReference type="SAM" id="MobiDB-lite"/>
    </source>
</evidence>
<name>A0ABP1RR84_9HEXA</name>
<comment type="caution">
    <text evidence="3">The sequence shown here is derived from an EMBL/GenBank/DDBJ whole genome shotgun (WGS) entry which is preliminary data.</text>
</comment>
<gene>
    <name evidence="3" type="ORF">ODALV1_LOCUS25183</name>
</gene>
<protein>
    <submittedName>
        <fullName evidence="3">Uncharacterized protein</fullName>
    </submittedName>
</protein>
<feature type="transmembrane region" description="Helical" evidence="2">
    <location>
        <begin position="12"/>
        <end position="33"/>
    </location>
</feature>
<dbReference type="Proteomes" id="UP001642540">
    <property type="component" value="Unassembled WGS sequence"/>
</dbReference>
<reference evidence="3 4" key="1">
    <citation type="submission" date="2024-08" db="EMBL/GenBank/DDBJ databases">
        <authorList>
            <person name="Cucini C."/>
            <person name="Frati F."/>
        </authorList>
    </citation>
    <scope>NUCLEOTIDE SEQUENCE [LARGE SCALE GENOMIC DNA]</scope>
</reference>
<keyword evidence="2" id="KW-1133">Transmembrane helix</keyword>
<proteinExistence type="predicted"/>
<evidence type="ECO:0000256" key="2">
    <source>
        <dbReference type="SAM" id="Phobius"/>
    </source>
</evidence>
<evidence type="ECO:0000313" key="3">
    <source>
        <dbReference type="EMBL" id="CAL8133699.1"/>
    </source>
</evidence>
<organism evidence="3 4">
    <name type="scientific">Orchesella dallaii</name>
    <dbReference type="NCBI Taxonomy" id="48710"/>
    <lineage>
        <taxon>Eukaryota</taxon>
        <taxon>Metazoa</taxon>
        <taxon>Ecdysozoa</taxon>
        <taxon>Arthropoda</taxon>
        <taxon>Hexapoda</taxon>
        <taxon>Collembola</taxon>
        <taxon>Entomobryomorpha</taxon>
        <taxon>Entomobryoidea</taxon>
        <taxon>Orchesellidae</taxon>
        <taxon>Orchesellinae</taxon>
        <taxon>Orchesella</taxon>
    </lineage>
</organism>
<keyword evidence="4" id="KW-1185">Reference proteome</keyword>
<dbReference type="EMBL" id="CAXLJM020000101">
    <property type="protein sequence ID" value="CAL8133699.1"/>
    <property type="molecule type" value="Genomic_DNA"/>
</dbReference>
<sequence length="126" mass="13853">MNQDVMKPMVIGMWALCGVALLIVCGVLLFVIWEGKRSNKEEEEEGDKMESGSDTPSVYVVPVPDSDMDDEVFEGAPHLNIAPQLKSRSSLTEIYMRTKTKSYSEGTATGSLSVTFNLDANSNLRC</sequence>
<keyword evidence="2" id="KW-0472">Membrane</keyword>
<feature type="region of interest" description="Disordered" evidence="1">
    <location>
        <begin position="38"/>
        <end position="59"/>
    </location>
</feature>
<accession>A0ABP1RR84</accession>
<evidence type="ECO:0000313" key="4">
    <source>
        <dbReference type="Proteomes" id="UP001642540"/>
    </source>
</evidence>
<keyword evidence="2" id="KW-0812">Transmembrane</keyword>